<dbReference type="KEGG" id="tvi:Thivi_3529"/>
<sequence>MADATPLLHLFRAGTYVEMGGRDVTITAADLAACARAYDPARHEAPLVAGHPTDNGPALGWVASLSARGEDLEAQPRDIDPALAAAVKARRYAKLSASFWPPAHPANPAPGVWSLRHVGFLGAAVPAVLGLRPIALAADDAALITLEFAAPAADPTPEASMPDPTPAASATDPTVDFAAREAALSAREAELTTATEAIAAREAALDAQAEQARRAEIASFIGVLVSDGRVLPVDQAPLVALLSATPPAPAVDFAAPVTTGEPQPRGGDEWLREFLARLPKQVEYGEFAGSAKGTVDAGDREAAAIEAAARHMAGLPPADI</sequence>
<proteinExistence type="predicted"/>
<evidence type="ECO:0000313" key="2">
    <source>
        <dbReference type="Proteomes" id="UP000006062"/>
    </source>
</evidence>
<dbReference type="Proteomes" id="UP000006062">
    <property type="component" value="Chromosome"/>
</dbReference>
<evidence type="ECO:0000313" key="1">
    <source>
        <dbReference type="EMBL" id="AFL75396.1"/>
    </source>
</evidence>
<dbReference type="eggNOG" id="COG4388">
    <property type="taxonomic scope" value="Bacteria"/>
</dbReference>
<keyword evidence="2" id="KW-1185">Reference proteome</keyword>
<accession>I3YEH8</accession>
<evidence type="ECO:0008006" key="3">
    <source>
        <dbReference type="Google" id="ProtNLM"/>
    </source>
</evidence>
<dbReference type="AlphaFoldDB" id="I3YEH8"/>
<dbReference type="EMBL" id="CP003154">
    <property type="protein sequence ID" value="AFL75396.1"/>
    <property type="molecule type" value="Genomic_DNA"/>
</dbReference>
<dbReference type="STRING" id="765911.Thivi_3529"/>
<name>I3YEH8_THIV6</name>
<protein>
    <recommendedName>
        <fullName evidence="3">Mu-like prophage I protein</fullName>
    </recommendedName>
</protein>
<dbReference type="OrthoDB" id="9816412at2"/>
<reference evidence="1 2" key="1">
    <citation type="submission" date="2012-06" db="EMBL/GenBank/DDBJ databases">
        <title>Complete sequence of Thiocystis violascens DSM 198.</title>
        <authorList>
            <consortium name="US DOE Joint Genome Institute"/>
            <person name="Lucas S."/>
            <person name="Han J."/>
            <person name="Lapidus A."/>
            <person name="Cheng J.-F."/>
            <person name="Goodwin L."/>
            <person name="Pitluck S."/>
            <person name="Peters L."/>
            <person name="Ovchinnikova G."/>
            <person name="Teshima H."/>
            <person name="Detter J.C."/>
            <person name="Han C."/>
            <person name="Tapia R."/>
            <person name="Land M."/>
            <person name="Hauser L."/>
            <person name="Kyrpides N."/>
            <person name="Ivanova N."/>
            <person name="Pagani I."/>
            <person name="Vogl K."/>
            <person name="Liu Z."/>
            <person name="Frigaard N.-U."/>
            <person name="Bryant D."/>
            <person name="Woyke T."/>
        </authorList>
    </citation>
    <scope>NUCLEOTIDE SEQUENCE [LARGE SCALE GENOMIC DNA]</scope>
    <source>
        <strain evidence="2">ATCC 17096 / DSM 198 / 6111</strain>
    </source>
</reference>
<dbReference type="HOGENOM" id="CLU_058178_1_0_6"/>
<organism evidence="1 2">
    <name type="scientific">Thiocystis violascens (strain ATCC 17096 / DSM 198 / 6111)</name>
    <name type="common">Chromatium violascens</name>
    <dbReference type="NCBI Taxonomy" id="765911"/>
    <lineage>
        <taxon>Bacteria</taxon>
        <taxon>Pseudomonadati</taxon>
        <taxon>Pseudomonadota</taxon>
        <taxon>Gammaproteobacteria</taxon>
        <taxon>Chromatiales</taxon>
        <taxon>Chromatiaceae</taxon>
        <taxon>Thiocystis</taxon>
    </lineage>
</organism>
<gene>
    <name evidence="1" type="ordered locus">Thivi_3529</name>
</gene>
<dbReference type="RefSeq" id="WP_014779795.1">
    <property type="nucleotide sequence ID" value="NC_018012.1"/>
</dbReference>